<sequence>MKKHIQAYRTRALHWWNQRETREQRLLAGLSLVLIIAFFWFVVWQPLQQGIEQTERSVAVQQETLRWVSENTQRVKQLREQDTPQVNALSSNQLTQYINQVSSELELEISRIQPQGEALLIVFNEADFDDFLEFLAALAERQVQIDVMDLAETDEAGVVRVRRLQVRAG</sequence>
<dbReference type="Proteomes" id="UP000288293">
    <property type="component" value="Unassembled WGS sequence"/>
</dbReference>
<accession>A0A432W8H1</accession>
<keyword evidence="4 10" id="KW-1003">Cell membrane</keyword>
<dbReference type="SUPFAM" id="SSF103054">
    <property type="entry name" value="General secretion pathway protein M, EpsM"/>
    <property type="match status" value="1"/>
</dbReference>
<evidence type="ECO:0000313" key="12">
    <source>
        <dbReference type="EMBL" id="RUO26427.1"/>
    </source>
</evidence>
<keyword evidence="9 10" id="KW-0472">Membrane</keyword>
<dbReference type="GO" id="GO:0015627">
    <property type="term" value="C:type II protein secretion system complex"/>
    <property type="evidence" value="ECO:0007669"/>
    <property type="project" value="InterPro"/>
</dbReference>
<keyword evidence="5 10" id="KW-0997">Cell inner membrane</keyword>
<dbReference type="Gene3D" id="3.30.1360.100">
    <property type="entry name" value="General secretion pathway protein M, EpsM"/>
    <property type="match status" value="1"/>
</dbReference>
<dbReference type="InterPro" id="IPR023229">
    <property type="entry name" value="T2SS_M_periplasmic_sf"/>
</dbReference>
<keyword evidence="7 10" id="KW-0653">Protein transport</keyword>
<evidence type="ECO:0000256" key="11">
    <source>
        <dbReference type="SAM" id="Phobius"/>
    </source>
</evidence>
<gene>
    <name evidence="12" type="ORF">CWE09_06890</name>
</gene>
<comment type="similarity">
    <text evidence="2 10">Belongs to the GSP M family.</text>
</comment>
<keyword evidence="8 11" id="KW-1133">Transmembrane helix</keyword>
<evidence type="ECO:0000256" key="6">
    <source>
        <dbReference type="ARBA" id="ARBA00022692"/>
    </source>
</evidence>
<dbReference type="AlphaFoldDB" id="A0A432W8H1"/>
<evidence type="ECO:0000256" key="3">
    <source>
        <dbReference type="ARBA" id="ARBA00022448"/>
    </source>
</evidence>
<dbReference type="InterPro" id="IPR007690">
    <property type="entry name" value="T2SS_GspM"/>
</dbReference>
<evidence type="ECO:0000256" key="1">
    <source>
        <dbReference type="ARBA" id="ARBA00004377"/>
    </source>
</evidence>
<dbReference type="GO" id="GO:0005886">
    <property type="term" value="C:plasma membrane"/>
    <property type="evidence" value="ECO:0007669"/>
    <property type="project" value="UniProtKB-SubCell"/>
</dbReference>
<dbReference type="OrthoDB" id="6624834at2"/>
<evidence type="ECO:0000256" key="7">
    <source>
        <dbReference type="ARBA" id="ARBA00022927"/>
    </source>
</evidence>
<evidence type="ECO:0000256" key="2">
    <source>
        <dbReference type="ARBA" id="ARBA00010637"/>
    </source>
</evidence>
<dbReference type="GO" id="GO:0015628">
    <property type="term" value="P:protein secretion by the type II secretion system"/>
    <property type="evidence" value="ECO:0007669"/>
    <property type="project" value="InterPro"/>
</dbReference>
<dbReference type="PIRSF" id="PIRSF006291">
    <property type="entry name" value="GspM"/>
    <property type="match status" value="1"/>
</dbReference>
<dbReference type="EMBL" id="PIPL01000001">
    <property type="protein sequence ID" value="RUO26427.1"/>
    <property type="molecule type" value="Genomic_DNA"/>
</dbReference>
<keyword evidence="13" id="KW-1185">Reference proteome</keyword>
<name>A0A432W8H1_9GAMM</name>
<evidence type="ECO:0000313" key="13">
    <source>
        <dbReference type="Proteomes" id="UP000288293"/>
    </source>
</evidence>
<comment type="function">
    <text evidence="10">Inner membrane component of the type II secretion system required for the energy-dependent secretion of extracellular factors such as proteases and toxins from the periplasm.</text>
</comment>
<feature type="transmembrane region" description="Helical" evidence="11">
    <location>
        <begin position="26"/>
        <end position="47"/>
    </location>
</feature>
<protein>
    <recommendedName>
        <fullName evidence="10">Type II secretion system protein M</fullName>
        <shortName evidence="10">T2SS protein M</shortName>
    </recommendedName>
    <alternativeName>
        <fullName evidence="10">General secretion pathway protein M</fullName>
    </alternativeName>
</protein>
<proteinExistence type="inferred from homology"/>
<evidence type="ECO:0000256" key="10">
    <source>
        <dbReference type="PIRNR" id="PIRNR006291"/>
    </source>
</evidence>
<dbReference type="Pfam" id="PF04612">
    <property type="entry name" value="T2SSM"/>
    <property type="match status" value="1"/>
</dbReference>
<reference evidence="12 13" key="1">
    <citation type="journal article" date="2011" name="Front. Microbiol.">
        <title>Genomic signatures of strain selection and enhancement in Bacillus atrophaeus var. globigii, a historical biowarfare simulant.</title>
        <authorList>
            <person name="Gibbons H.S."/>
            <person name="Broomall S.M."/>
            <person name="McNew L.A."/>
            <person name="Daligault H."/>
            <person name="Chapman C."/>
            <person name="Bruce D."/>
            <person name="Karavis M."/>
            <person name="Krepps M."/>
            <person name="McGregor P.A."/>
            <person name="Hong C."/>
            <person name="Park K.H."/>
            <person name="Akmal A."/>
            <person name="Feldman A."/>
            <person name="Lin J.S."/>
            <person name="Chang W.E."/>
            <person name="Higgs B.W."/>
            <person name="Demirev P."/>
            <person name="Lindquist J."/>
            <person name="Liem A."/>
            <person name="Fochler E."/>
            <person name="Read T.D."/>
            <person name="Tapia R."/>
            <person name="Johnson S."/>
            <person name="Bishop-Lilly K.A."/>
            <person name="Detter C."/>
            <person name="Han C."/>
            <person name="Sozhamannan S."/>
            <person name="Rosenzweig C.N."/>
            <person name="Skowronski E.W."/>
        </authorList>
    </citation>
    <scope>NUCLEOTIDE SEQUENCE [LARGE SCALE GENOMIC DNA]</scope>
    <source>
        <strain evidence="12 13">MLST1</strain>
    </source>
</reference>
<evidence type="ECO:0000256" key="4">
    <source>
        <dbReference type="ARBA" id="ARBA00022475"/>
    </source>
</evidence>
<comment type="caution">
    <text evidence="12">The sequence shown here is derived from an EMBL/GenBank/DDBJ whole genome shotgun (WGS) entry which is preliminary data.</text>
</comment>
<organism evidence="12 13">
    <name type="scientific">Aliidiomarina minuta</name>
    <dbReference type="NCBI Taxonomy" id="880057"/>
    <lineage>
        <taxon>Bacteria</taxon>
        <taxon>Pseudomonadati</taxon>
        <taxon>Pseudomonadota</taxon>
        <taxon>Gammaproteobacteria</taxon>
        <taxon>Alteromonadales</taxon>
        <taxon>Idiomarinaceae</taxon>
        <taxon>Aliidiomarina</taxon>
    </lineage>
</organism>
<evidence type="ECO:0000256" key="5">
    <source>
        <dbReference type="ARBA" id="ARBA00022519"/>
    </source>
</evidence>
<keyword evidence="6 11" id="KW-0812">Transmembrane</keyword>
<evidence type="ECO:0000256" key="9">
    <source>
        <dbReference type="ARBA" id="ARBA00023136"/>
    </source>
</evidence>
<evidence type="ECO:0000256" key="8">
    <source>
        <dbReference type="ARBA" id="ARBA00022989"/>
    </source>
</evidence>
<comment type="subcellular location">
    <subcellularLocation>
        <location evidence="1">Cell inner membrane</location>
        <topology evidence="1">Single-pass membrane protein</topology>
    </subcellularLocation>
</comment>
<dbReference type="RefSeq" id="WP_126803239.1">
    <property type="nucleotide sequence ID" value="NZ_PIPL01000001.1"/>
</dbReference>
<keyword evidence="3 10" id="KW-0813">Transport</keyword>